<proteinExistence type="predicted"/>
<protein>
    <recommendedName>
        <fullName evidence="4">DUF4179 domain-containing protein</fullName>
    </recommendedName>
</protein>
<dbReference type="Proteomes" id="UP000179284">
    <property type="component" value="Chromosome I"/>
</dbReference>
<evidence type="ECO:0000313" key="2">
    <source>
        <dbReference type="EMBL" id="AOZ95360.1"/>
    </source>
</evidence>
<evidence type="ECO:0000313" key="3">
    <source>
        <dbReference type="Proteomes" id="UP000179284"/>
    </source>
</evidence>
<reference evidence="3" key="1">
    <citation type="submission" date="2016-10" db="EMBL/GenBank/DDBJ databases">
        <title>The complete genome sequence of the rumen bacterium Butyrivibrio hungatei MB2003.</title>
        <authorList>
            <person name="Palevich N."/>
            <person name="Kelly W.J."/>
            <person name="Leahy S.C."/>
            <person name="Altermann E."/>
            <person name="Rakonjac J."/>
            <person name="Attwood G.T."/>
        </authorList>
    </citation>
    <scope>NUCLEOTIDE SEQUENCE [LARGE SCALE GENOMIC DNA]</scope>
    <source>
        <strain evidence="3">MB2003</strain>
    </source>
</reference>
<dbReference type="EMBL" id="CP017831">
    <property type="protein sequence ID" value="AOZ95360.1"/>
    <property type="molecule type" value="Genomic_DNA"/>
</dbReference>
<feature type="transmembrane region" description="Helical" evidence="1">
    <location>
        <begin position="37"/>
        <end position="63"/>
    </location>
</feature>
<dbReference type="OrthoDB" id="1970473at2"/>
<keyword evidence="1" id="KW-1133">Transmembrane helix</keyword>
<dbReference type="RefSeq" id="WP_071175144.1">
    <property type="nucleotide sequence ID" value="NZ_CP017831.1"/>
</dbReference>
<sequence>MRSEELLKAMNGIDDKIIADTYKYSTKIKVVKAGKNLPLAACIGIALFATLTVTAVAAIHHFWGRGMNGIVKSTDVQQQTLTEQGQAIVYSEEPDYSAYKVTDQGVTIVPETIIADAHFAYLSFKVSGLEVKGLEEPGADVTYYLGDDPDDVNSWLSGSSSFFDGIVPDENGMGEYEDGTPFQTTENGELITHYVDENGDLQYIMMLHTPDMSDSLLGKKLHVEFNELGIYTGKCEFTGTVQGKWIFDLELPKVSNAQVITVNKQVPGTDCTIDTIEITPISIAVNYTVDGKLEQYEDCNGIPEFMGVGLKDGTDYKYIQNGGSSYYTDDSMEKAISSACFQRIIDVSEVRSLFIRTSDYDNAGIVEVDLP</sequence>
<keyword evidence="3" id="KW-1185">Reference proteome</keyword>
<organism evidence="2 3">
    <name type="scientific">Butyrivibrio hungatei</name>
    <dbReference type="NCBI Taxonomy" id="185008"/>
    <lineage>
        <taxon>Bacteria</taxon>
        <taxon>Bacillati</taxon>
        <taxon>Bacillota</taxon>
        <taxon>Clostridia</taxon>
        <taxon>Lachnospirales</taxon>
        <taxon>Lachnospiraceae</taxon>
        <taxon>Butyrivibrio</taxon>
    </lineage>
</organism>
<keyword evidence="1" id="KW-0472">Membrane</keyword>
<accession>A0A1D9NYK6</accession>
<dbReference type="AlphaFoldDB" id="A0A1D9NYK6"/>
<dbReference type="KEGG" id="bhu:bhn_I0326"/>
<name>A0A1D9NYK6_9FIRM</name>
<evidence type="ECO:0000256" key="1">
    <source>
        <dbReference type="SAM" id="Phobius"/>
    </source>
</evidence>
<keyword evidence="1" id="KW-0812">Transmembrane</keyword>
<evidence type="ECO:0008006" key="4">
    <source>
        <dbReference type="Google" id="ProtNLM"/>
    </source>
</evidence>
<gene>
    <name evidence="2" type="ORF">bhn_I0326</name>
</gene>